<dbReference type="AlphaFoldDB" id="A0A6C0HM57"/>
<keyword evidence="1" id="KW-0812">Transmembrane</keyword>
<keyword evidence="1" id="KW-1133">Transmembrane helix</keyword>
<dbReference type="InterPro" id="IPR035992">
    <property type="entry name" value="Ricin_B-like_lectins"/>
</dbReference>
<organism evidence="2">
    <name type="scientific">viral metagenome</name>
    <dbReference type="NCBI Taxonomy" id="1070528"/>
    <lineage>
        <taxon>unclassified sequences</taxon>
        <taxon>metagenomes</taxon>
        <taxon>organismal metagenomes</taxon>
    </lineage>
</organism>
<reference evidence="2" key="1">
    <citation type="journal article" date="2020" name="Nature">
        <title>Giant virus diversity and host interactions through global metagenomics.</title>
        <authorList>
            <person name="Schulz F."/>
            <person name="Roux S."/>
            <person name="Paez-Espino D."/>
            <person name="Jungbluth S."/>
            <person name="Walsh D.A."/>
            <person name="Denef V.J."/>
            <person name="McMahon K.D."/>
            <person name="Konstantinidis K.T."/>
            <person name="Eloe-Fadrosh E.A."/>
            <person name="Kyrpides N.C."/>
            <person name="Woyke T."/>
        </authorList>
    </citation>
    <scope>NUCLEOTIDE SEQUENCE</scope>
    <source>
        <strain evidence="2">GVMAG-M-3300023184-13</strain>
    </source>
</reference>
<dbReference type="PROSITE" id="PS50231">
    <property type="entry name" value="RICIN_B_LECTIN"/>
    <property type="match status" value="1"/>
</dbReference>
<evidence type="ECO:0000256" key="1">
    <source>
        <dbReference type="SAM" id="Phobius"/>
    </source>
</evidence>
<sequence>MNKHKYNSYDTTLLVLIGITTIIVCIAIIYRFYRKIDAFANANTSISKINPLDTTLEANMVALRNDYVGIMSDAYNKMTLQDEHAIQNLYNDSIANSNIISALSAKLNIQKNSAKTSFPVGSFIKTIKSKNNAQTLSLASNDPEGKYSVNVNDKCLTVSGTCDNNSPYCTQDCQNILYTSDSQKFEVSNIATVADAKKIMGPHANISSANVYPFNVLRSVVDNTCLSMSNSGVSLEPCNLNDIRHQWSISPDENICLMA</sequence>
<feature type="transmembrane region" description="Helical" evidence="1">
    <location>
        <begin position="12"/>
        <end position="33"/>
    </location>
</feature>
<proteinExistence type="predicted"/>
<protein>
    <submittedName>
        <fullName evidence="2">Uncharacterized protein</fullName>
    </submittedName>
</protein>
<dbReference type="SUPFAM" id="SSF50370">
    <property type="entry name" value="Ricin B-like lectins"/>
    <property type="match status" value="1"/>
</dbReference>
<name>A0A6C0HM57_9ZZZZ</name>
<accession>A0A6C0HM57</accession>
<keyword evidence="1" id="KW-0472">Membrane</keyword>
<evidence type="ECO:0000313" key="2">
    <source>
        <dbReference type="EMBL" id="QHT81579.1"/>
    </source>
</evidence>
<dbReference type="EMBL" id="MN739985">
    <property type="protein sequence ID" value="QHT81579.1"/>
    <property type="molecule type" value="Genomic_DNA"/>
</dbReference>